<evidence type="ECO:0000313" key="2">
    <source>
        <dbReference type="Proteomes" id="UP000552038"/>
    </source>
</evidence>
<gene>
    <name evidence="1" type="ORF">HMI46_07050</name>
</gene>
<dbReference type="EMBL" id="JABFOR010000006">
    <property type="protein sequence ID" value="NOJ70308.1"/>
    <property type="molecule type" value="Genomic_DNA"/>
</dbReference>
<dbReference type="Proteomes" id="UP000552038">
    <property type="component" value="Unassembled WGS sequence"/>
</dbReference>
<dbReference type="AlphaFoldDB" id="A0AAP6ZUA7"/>
<accession>A0AAP6ZUA7</accession>
<sequence length="66" mass="7115">MVNTCEDGDKYTVPLAREAAPQIESAAEEWTVEIHSGAGALNWHVTYGEAAAVEVPGLAARYCCYK</sequence>
<evidence type="ECO:0000313" key="1">
    <source>
        <dbReference type="EMBL" id="NOJ70308.1"/>
    </source>
</evidence>
<name>A0AAP6ZUA7_PAEAL</name>
<protein>
    <submittedName>
        <fullName evidence="1">Uncharacterized protein</fullName>
    </submittedName>
</protein>
<comment type="caution">
    <text evidence="1">The sequence shown here is derived from an EMBL/GenBank/DDBJ whole genome shotgun (WGS) entry which is preliminary data.</text>
</comment>
<proteinExistence type="predicted"/>
<reference evidence="1 2" key="1">
    <citation type="submission" date="2020-05" db="EMBL/GenBank/DDBJ databases">
        <title>Whole genome sequencing and identification of novel metabolites from Paenibacillus alvei strain JR949.</title>
        <authorList>
            <person name="Rajendhran J."/>
            <person name="Sree Pranav P."/>
            <person name="Mahalakshmi B."/>
            <person name="Karthikeyan R."/>
        </authorList>
    </citation>
    <scope>NUCLEOTIDE SEQUENCE [LARGE SCALE GENOMIC DNA]</scope>
    <source>
        <strain evidence="1 2">JR949</strain>
    </source>
</reference>
<organism evidence="1 2">
    <name type="scientific">Paenibacillus alvei</name>
    <name type="common">Bacillus alvei</name>
    <dbReference type="NCBI Taxonomy" id="44250"/>
    <lineage>
        <taxon>Bacteria</taxon>
        <taxon>Bacillati</taxon>
        <taxon>Bacillota</taxon>
        <taxon>Bacilli</taxon>
        <taxon>Bacillales</taxon>
        <taxon>Paenibacillaceae</taxon>
        <taxon>Paenibacillus</taxon>
    </lineage>
</organism>